<protein>
    <submittedName>
        <fullName evidence="1">Uncharacterized protein</fullName>
    </submittedName>
</protein>
<dbReference type="EMBL" id="AP018174">
    <property type="protein sequence ID" value="BAY18004.1"/>
    <property type="molecule type" value="Genomic_DNA"/>
</dbReference>
<keyword evidence="2" id="KW-1185">Reference proteome</keyword>
<dbReference type="OrthoDB" id="490506at2"/>
<reference evidence="1 2" key="1">
    <citation type="submission" date="2017-06" db="EMBL/GenBank/DDBJ databases">
        <title>Genome sequencing of cyanobaciteial culture collection at National Institute for Environmental Studies (NIES).</title>
        <authorList>
            <person name="Hirose Y."/>
            <person name="Shimura Y."/>
            <person name="Fujisawa T."/>
            <person name="Nakamura Y."/>
            <person name="Kawachi M."/>
        </authorList>
    </citation>
    <scope>NUCLEOTIDE SEQUENCE [LARGE SCALE GENOMIC DNA]</scope>
    <source>
        <strain evidence="1 2">NIES-21</strain>
    </source>
</reference>
<sequence>MILLSINKIDKLLEIVELIHGSRGSGRIKPVETFLDKLSNYLDDFHLTGEYSLIILHKYIEEFSEEEKAELIALMWLGRTGSNEPTKDFTYLVKQVRELIPQNYATTYIIDNSFLVTYLRNGLQKINICAAAS</sequence>
<gene>
    <name evidence="1" type="ORF">NIES21_38470</name>
</gene>
<accession>A0A1Z4GKH8</accession>
<dbReference type="Pfam" id="PF12616">
    <property type="entry name" value="DUF3775"/>
    <property type="match status" value="1"/>
</dbReference>
<dbReference type="Proteomes" id="UP000218287">
    <property type="component" value="Chromosome"/>
</dbReference>
<proteinExistence type="predicted"/>
<dbReference type="InterPro" id="IPR022254">
    <property type="entry name" value="DUF3775"/>
</dbReference>
<name>A0A1Z4GKH8_9CYAN</name>
<dbReference type="AlphaFoldDB" id="A0A1Z4GKH8"/>
<evidence type="ECO:0000313" key="1">
    <source>
        <dbReference type="EMBL" id="BAY18004.1"/>
    </source>
</evidence>
<organism evidence="1 2">
    <name type="scientific">Anabaenopsis circularis NIES-21</name>
    <dbReference type="NCBI Taxonomy" id="1085406"/>
    <lineage>
        <taxon>Bacteria</taxon>
        <taxon>Bacillati</taxon>
        <taxon>Cyanobacteriota</taxon>
        <taxon>Cyanophyceae</taxon>
        <taxon>Nostocales</taxon>
        <taxon>Nodulariaceae</taxon>
        <taxon>Anabaenopsis</taxon>
    </lineage>
</organism>
<evidence type="ECO:0000313" key="2">
    <source>
        <dbReference type="Proteomes" id="UP000218287"/>
    </source>
</evidence>